<sequence>MSTPPPPPPGSGALPMISQRTLLILPAAAGWTSAKFTFDVLAKLQELEECSRRHEQNLRPDNRVDGYAADWKSRNSSPRCSASRSPPSLSAR</sequence>
<name>A0A940Y9Q3_9ACTN</name>
<keyword evidence="3" id="KW-1185">Reference proteome</keyword>
<gene>
    <name evidence="2" type="ORF">J8N05_46695</name>
</gene>
<geneLocation type="plasmid" evidence="2">
    <name>p1</name>
</geneLocation>
<evidence type="ECO:0000313" key="3">
    <source>
        <dbReference type="Proteomes" id="UP000677413"/>
    </source>
</evidence>
<evidence type="ECO:0000256" key="1">
    <source>
        <dbReference type="SAM" id="MobiDB-lite"/>
    </source>
</evidence>
<feature type="compositionally biased region" description="Low complexity" evidence="1">
    <location>
        <begin position="74"/>
        <end position="92"/>
    </location>
</feature>
<accession>A0A940Y9Q3</accession>
<keyword evidence="2" id="KW-0614">Plasmid</keyword>
<feature type="region of interest" description="Disordered" evidence="1">
    <location>
        <begin position="52"/>
        <end position="92"/>
    </location>
</feature>
<organism evidence="2 3">
    <name type="scientific">Streptomyces liliiviolaceus</name>
    <dbReference type="NCBI Taxonomy" id="2823109"/>
    <lineage>
        <taxon>Bacteria</taxon>
        <taxon>Bacillati</taxon>
        <taxon>Actinomycetota</taxon>
        <taxon>Actinomycetes</taxon>
        <taxon>Kitasatosporales</taxon>
        <taxon>Streptomycetaceae</taxon>
        <taxon>Streptomyces</taxon>
    </lineage>
</organism>
<reference evidence="2 3" key="1">
    <citation type="submission" date="2021-04" db="EMBL/GenBank/DDBJ databases">
        <authorList>
            <person name="Tang X."/>
            <person name="Zhou X."/>
            <person name="Chen X."/>
            <person name="Cernava T."/>
            <person name="Zhang C."/>
        </authorList>
    </citation>
    <scope>NUCLEOTIDE SEQUENCE [LARGE SCALE GENOMIC DNA]</scope>
    <source>
        <strain evidence="2 3">BH-SS-21</strain>
        <plasmid evidence="2">p1</plasmid>
    </source>
</reference>
<dbReference type="Proteomes" id="UP000677413">
    <property type="component" value="Unassembled WGS sequence"/>
</dbReference>
<comment type="caution">
    <text evidence="2">The sequence shown here is derived from an EMBL/GenBank/DDBJ whole genome shotgun (WGS) entry which is preliminary data.</text>
</comment>
<dbReference type="EMBL" id="JAGPYQ010000004">
    <property type="protein sequence ID" value="MBQ0855652.1"/>
    <property type="molecule type" value="Genomic_DNA"/>
</dbReference>
<evidence type="ECO:0000313" key="2">
    <source>
        <dbReference type="EMBL" id="MBQ0855652.1"/>
    </source>
</evidence>
<protein>
    <submittedName>
        <fullName evidence="2">Uncharacterized protein</fullName>
    </submittedName>
</protein>
<feature type="compositionally biased region" description="Basic and acidic residues" evidence="1">
    <location>
        <begin position="52"/>
        <end position="64"/>
    </location>
</feature>
<proteinExistence type="predicted"/>
<dbReference type="RefSeq" id="WP_210894577.1">
    <property type="nucleotide sequence ID" value="NZ_JAGPYQ010000004.1"/>
</dbReference>
<dbReference type="AlphaFoldDB" id="A0A940Y9Q3"/>